<keyword evidence="2" id="KW-1185">Reference proteome</keyword>
<comment type="caution">
    <text evidence="1">The sequence shown here is derived from an EMBL/GenBank/DDBJ whole genome shotgun (WGS) entry which is preliminary data.</text>
</comment>
<gene>
    <name evidence="1" type="ORF">N7U62_11940</name>
</gene>
<dbReference type="RefSeq" id="WP_264138205.1">
    <property type="nucleotide sequence ID" value="NZ_JAOYOD010000001.1"/>
</dbReference>
<sequence length="184" mass="21193">MSAGLDQAVLDALAPQTEALRYSQSIWARERYSKEEARQEWEQRAPIMEELKNELEHNCRFAFRKRPDLLVKVQAIEAGHGHADMIQDLSDLSVLGTANMPLLEAVGFDTSKLKTAETMASEMSVLLATMNGERFENNQTKKLRDKAYTLLKATVDEVRETGKFVFWKEEDRRRGYISSHWRNN</sequence>
<evidence type="ECO:0000313" key="2">
    <source>
        <dbReference type="Proteomes" id="UP001300692"/>
    </source>
</evidence>
<proteinExistence type="predicted"/>
<evidence type="ECO:0000313" key="1">
    <source>
        <dbReference type="EMBL" id="MCV9387380.1"/>
    </source>
</evidence>
<dbReference type="EMBL" id="JAOYOD010000001">
    <property type="protein sequence ID" value="MCV9387380.1"/>
    <property type="molecule type" value="Genomic_DNA"/>
</dbReference>
<organism evidence="1 2">
    <name type="scientific">Reichenbachiella ulvae</name>
    <dbReference type="NCBI Taxonomy" id="2980104"/>
    <lineage>
        <taxon>Bacteria</taxon>
        <taxon>Pseudomonadati</taxon>
        <taxon>Bacteroidota</taxon>
        <taxon>Cytophagia</taxon>
        <taxon>Cytophagales</taxon>
        <taxon>Reichenbachiellaceae</taxon>
        <taxon>Reichenbachiella</taxon>
    </lineage>
</organism>
<accession>A0ABT3CUK1</accession>
<reference evidence="1 2" key="1">
    <citation type="submission" date="2022-10" db="EMBL/GenBank/DDBJ databases">
        <title>Comparative genomics and taxonomic characterization of three novel marine species of genus Reichenbachiella exhibiting antioxidant and polysaccharide degradation activities.</title>
        <authorList>
            <person name="Muhammad N."/>
            <person name="Lee Y.-J."/>
            <person name="Ko J."/>
            <person name="Kim S.-G."/>
        </authorList>
    </citation>
    <scope>NUCLEOTIDE SEQUENCE [LARGE SCALE GENOMIC DNA]</scope>
    <source>
        <strain evidence="1 2">ABR2-5</strain>
    </source>
</reference>
<protein>
    <submittedName>
        <fullName evidence="1">Uncharacterized protein</fullName>
    </submittedName>
</protein>
<dbReference type="Proteomes" id="UP001300692">
    <property type="component" value="Unassembled WGS sequence"/>
</dbReference>
<name>A0ABT3CUK1_9BACT</name>